<dbReference type="InterPro" id="IPR036465">
    <property type="entry name" value="vWFA_dom_sf"/>
</dbReference>
<dbReference type="KEGG" id="saci:Sinac_6818"/>
<name>L0DNR5_SINAD</name>
<accession>L0DNR5</accession>
<dbReference type="InterPro" id="IPR022156">
    <property type="entry name" value="Uncharacterised_YfbK_N"/>
</dbReference>
<dbReference type="PROSITE" id="PS51257">
    <property type="entry name" value="PROKAR_LIPOPROTEIN"/>
    <property type="match status" value="1"/>
</dbReference>
<dbReference type="SMART" id="SM00327">
    <property type="entry name" value="VWA"/>
    <property type="match status" value="1"/>
</dbReference>
<dbReference type="PANTHER" id="PTHR10579:SF43">
    <property type="entry name" value="ZINC FINGER (C3HC4-TYPE RING FINGER) FAMILY PROTEIN"/>
    <property type="match status" value="1"/>
</dbReference>
<protein>
    <submittedName>
        <fullName evidence="2">Uncharacterized protein containing a von Willebrand factor type A (VWA) domain</fullName>
    </submittedName>
</protein>
<dbReference type="Proteomes" id="UP000010798">
    <property type="component" value="Chromosome"/>
</dbReference>
<gene>
    <name evidence="2" type="ordered locus">Sinac_6818</name>
</gene>
<dbReference type="PANTHER" id="PTHR10579">
    <property type="entry name" value="CALCIUM-ACTIVATED CHLORIDE CHANNEL REGULATOR"/>
    <property type="match status" value="1"/>
</dbReference>
<dbReference type="EMBL" id="CP003364">
    <property type="protein sequence ID" value="AGA30882.1"/>
    <property type="molecule type" value="Genomic_DNA"/>
</dbReference>
<dbReference type="AlphaFoldDB" id="L0DNR5"/>
<reference evidence="2 3" key="1">
    <citation type="submission" date="2012-02" db="EMBL/GenBank/DDBJ databases">
        <title>Complete sequence of chromosome of Singulisphaera acidiphila DSM 18658.</title>
        <authorList>
            <consortium name="US DOE Joint Genome Institute (JGI-PGF)"/>
            <person name="Lucas S."/>
            <person name="Copeland A."/>
            <person name="Lapidus A."/>
            <person name="Glavina del Rio T."/>
            <person name="Dalin E."/>
            <person name="Tice H."/>
            <person name="Bruce D."/>
            <person name="Goodwin L."/>
            <person name="Pitluck S."/>
            <person name="Peters L."/>
            <person name="Ovchinnikova G."/>
            <person name="Chertkov O."/>
            <person name="Kyrpides N."/>
            <person name="Mavromatis K."/>
            <person name="Ivanova N."/>
            <person name="Brettin T."/>
            <person name="Detter J.C."/>
            <person name="Han C."/>
            <person name="Larimer F."/>
            <person name="Land M."/>
            <person name="Hauser L."/>
            <person name="Markowitz V."/>
            <person name="Cheng J.-F."/>
            <person name="Hugenholtz P."/>
            <person name="Woyke T."/>
            <person name="Wu D."/>
            <person name="Tindall B."/>
            <person name="Pomrenke H."/>
            <person name="Brambilla E."/>
            <person name="Klenk H.-P."/>
            <person name="Eisen J.A."/>
        </authorList>
    </citation>
    <scope>NUCLEOTIDE SEQUENCE [LARGE SCALE GENOMIC DNA]</scope>
    <source>
        <strain evidence="3">ATCC BAA-1392 / DSM 18658 / VKM B-2454 / MOB10</strain>
    </source>
</reference>
<sequence>MCKSQASRHGWAIVGVVVLSGSLQGCSNQANKEEGNAPVTAAGAKAAPIPGLASQIHPKPFPRANAPAPQSPGTMLADMSLHTDFDLIAGEMPPAGEPSKAEVTSTTEAYSRIEDNPFLQVGQNPLSTFSIDVDTASYANVRRFLGQNTMPPKDAVRIEELLNYFPYDDPAPTGDTPFSVRVEVAGCPWNAKHRLARIGIKGRPIDQDKRPLSNLVFLIDVSGSMQNANKLPLLKASLQRLVEQLGENDRVAIVVYAGASGLVLPSTSCLNRQAILSALEELQSGGSTNGGAGIQLAYDTAVNHFIRGGTNRVILATDGDFNVGVSSEGDLIRLIEEKAKSGVFLSVLGFGMGNLKDANLEKLADKGNGNYAYIDSPKEAEKVFVQELSSTLVTIAKDVKIQVEFNPTKVGAYRLIGYENRLLQKEDFNDDRKDAGEIGAGHHVTALYELVAPGKIEGLPGVDPLKYQPQPAEGSKTSSDECLTVKLRYKHPEEEKSQLLERGVTDGGTEYARASDDFKFASAVAGFGMLLRGSPTKGSLTYAGVHELAASALGQDPLGYRAEFLALVIKAQQIAR</sequence>
<dbReference type="RefSeq" id="WP_015249956.1">
    <property type="nucleotide sequence ID" value="NC_019892.1"/>
</dbReference>
<dbReference type="Pfam" id="PF00092">
    <property type="entry name" value="VWA"/>
    <property type="match status" value="1"/>
</dbReference>
<feature type="domain" description="VWFA" evidence="1">
    <location>
        <begin position="214"/>
        <end position="392"/>
    </location>
</feature>
<dbReference type="HOGENOM" id="CLU_019123_3_0_0"/>
<dbReference type="SUPFAM" id="SSF53300">
    <property type="entry name" value="vWA-like"/>
    <property type="match status" value="1"/>
</dbReference>
<proteinExistence type="predicted"/>
<dbReference type="Pfam" id="PF12034">
    <property type="entry name" value="YfbK_C"/>
    <property type="match status" value="1"/>
</dbReference>
<dbReference type="Gene3D" id="3.40.50.410">
    <property type="entry name" value="von Willebrand factor, type A domain"/>
    <property type="match status" value="1"/>
</dbReference>
<keyword evidence="3" id="KW-1185">Reference proteome</keyword>
<evidence type="ECO:0000313" key="3">
    <source>
        <dbReference type="Proteomes" id="UP000010798"/>
    </source>
</evidence>
<organism evidence="2 3">
    <name type="scientific">Singulisphaera acidiphila (strain ATCC BAA-1392 / DSM 18658 / VKM B-2454 / MOB10)</name>
    <dbReference type="NCBI Taxonomy" id="886293"/>
    <lineage>
        <taxon>Bacteria</taxon>
        <taxon>Pseudomonadati</taxon>
        <taxon>Planctomycetota</taxon>
        <taxon>Planctomycetia</taxon>
        <taxon>Isosphaerales</taxon>
        <taxon>Isosphaeraceae</taxon>
        <taxon>Singulisphaera</taxon>
    </lineage>
</organism>
<dbReference type="InterPro" id="IPR002035">
    <property type="entry name" value="VWF_A"/>
</dbReference>
<evidence type="ECO:0000259" key="1">
    <source>
        <dbReference type="PROSITE" id="PS50234"/>
    </source>
</evidence>
<dbReference type="PROSITE" id="PS50234">
    <property type="entry name" value="VWFA"/>
    <property type="match status" value="1"/>
</dbReference>
<dbReference type="CDD" id="cd01465">
    <property type="entry name" value="vWA_subgroup"/>
    <property type="match status" value="1"/>
</dbReference>
<dbReference type="eggNOG" id="COG2304">
    <property type="taxonomic scope" value="Bacteria"/>
</dbReference>
<dbReference type="InterPro" id="IPR021908">
    <property type="entry name" value="YfbK_C"/>
</dbReference>
<evidence type="ECO:0000313" key="2">
    <source>
        <dbReference type="EMBL" id="AGA30882.1"/>
    </source>
</evidence>
<dbReference type="InterPro" id="IPR051266">
    <property type="entry name" value="CLCR"/>
</dbReference>
<dbReference type="Pfam" id="PF12450">
    <property type="entry name" value="vWF_A"/>
    <property type="match status" value="1"/>
</dbReference>